<evidence type="ECO:0008006" key="5">
    <source>
        <dbReference type="Google" id="ProtNLM"/>
    </source>
</evidence>
<dbReference type="Pfam" id="PF09527">
    <property type="entry name" value="ATPase_gene1"/>
    <property type="match status" value="1"/>
</dbReference>
<dbReference type="eggNOG" id="COG5336">
    <property type="taxonomic scope" value="Bacteria"/>
</dbReference>
<dbReference type="EMBL" id="AENY02000003">
    <property type="protein sequence ID" value="EKP94667.1"/>
    <property type="molecule type" value="Genomic_DNA"/>
</dbReference>
<keyword evidence="2" id="KW-0812">Transmembrane</keyword>
<organism evidence="3 4">
    <name type="scientific">Thermaerobacter subterraneus DSM 13965</name>
    <dbReference type="NCBI Taxonomy" id="867903"/>
    <lineage>
        <taxon>Bacteria</taxon>
        <taxon>Bacillati</taxon>
        <taxon>Bacillota</taxon>
        <taxon>Clostridia</taxon>
        <taxon>Eubacteriales</taxon>
        <taxon>Clostridiales Family XVII. Incertae Sedis</taxon>
        <taxon>Thermaerobacter</taxon>
    </lineage>
</organism>
<protein>
    <recommendedName>
        <fullName evidence="5">F0F1-ATPase subunit (ATPase_gene1)</fullName>
    </recommendedName>
</protein>
<dbReference type="HOGENOM" id="CLU_1785993_0_0_9"/>
<keyword evidence="2" id="KW-1133">Transmembrane helix</keyword>
<evidence type="ECO:0000256" key="1">
    <source>
        <dbReference type="SAM" id="MobiDB-lite"/>
    </source>
</evidence>
<dbReference type="InterPro" id="IPR032820">
    <property type="entry name" value="ATPase_put"/>
</dbReference>
<dbReference type="AlphaFoldDB" id="K6PP33"/>
<sequence length="167" mass="16988">MAGESPSRPRRPRKAVLPPRKATPPGARDRSGRAWGGSGNGLRGAGTLFELAFTFAGTLLAGMAIGYYGGRWLDGWLDTAPWLQLLGLMLGVVAAFRVLWRTLQRLDADEPAAGGPGRGHGGAGMPGRGPGAAGPGSSGSGPDASAGREVPRHPAEQERGGKGGPSS</sequence>
<feature type="transmembrane region" description="Helical" evidence="2">
    <location>
        <begin position="48"/>
        <end position="70"/>
    </location>
</feature>
<dbReference type="STRING" id="867903.ThesuDRAFT_02408"/>
<feature type="compositionally biased region" description="Basic and acidic residues" evidence="1">
    <location>
        <begin position="149"/>
        <end position="161"/>
    </location>
</feature>
<feature type="transmembrane region" description="Helical" evidence="2">
    <location>
        <begin position="82"/>
        <end position="100"/>
    </location>
</feature>
<comment type="caution">
    <text evidence="3">The sequence shown here is derived from an EMBL/GenBank/DDBJ whole genome shotgun (WGS) entry which is preliminary data.</text>
</comment>
<name>K6PP33_9FIRM</name>
<evidence type="ECO:0000313" key="4">
    <source>
        <dbReference type="Proteomes" id="UP000005710"/>
    </source>
</evidence>
<feature type="region of interest" description="Disordered" evidence="1">
    <location>
        <begin position="109"/>
        <end position="167"/>
    </location>
</feature>
<keyword evidence="4" id="KW-1185">Reference proteome</keyword>
<gene>
    <name evidence="3" type="ORF">ThesuDRAFT_02408</name>
</gene>
<feature type="compositionally biased region" description="Gly residues" evidence="1">
    <location>
        <begin position="114"/>
        <end position="139"/>
    </location>
</feature>
<dbReference type="RefSeq" id="WP_006904689.1">
    <property type="nucleotide sequence ID" value="NZ_JH976535.1"/>
</dbReference>
<feature type="region of interest" description="Disordered" evidence="1">
    <location>
        <begin position="1"/>
        <end position="37"/>
    </location>
</feature>
<evidence type="ECO:0000313" key="3">
    <source>
        <dbReference type="EMBL" id="EKP94667.1"/>
    </source>
</evidence>
<keyword evidence="2" id="KW-0472">Membrane</keyword>
<accession>K6PP33</accession>
<reference evidence="3" key="2">
    <citation type="submission" date="2012-10" db="EMBL/GenBank/DDBJ databases">
        <title>Improved high-quality draft of Thermaerobacter subterraneus C21, DSM 13965.</title>
        <authorList>
            <consortium name="DOE Joint Genome Institute"/>
            <person name="Eisen J."/>
            <person name="Huntemann M."/>
            <person name="Wei C.-L."/>
            <person name="Han J."/>
            <person name="Detter J.C."/>
            <person name="Han C."/>
            <person name="Tapia R."/>
            <person name="Chen A."/>
            <person name="Kyrpides N."/>
            <person name="Mavromatis K."/>
            <person name="Markowitz V."/>
            <person name="Szeto E."/>
            <person name="Ivanova N."/>
            <person name="Mikhailova N."/>
            <person name="Ovchinnikova G."/>
            <person name="Pagani I."/>
            <person name="Pati A."/>
            <person name="Goodwin L."/>
            <person name="Nordberg H.P."/>
            <person name="Cantor M.N."/>
            <person name="Hua S.X."/>
            <person name="Woyke T."/>
            <person name="Eisen J."/>
            <person name="Klenk H.-P."/>
        </authorList>
    </citation>
    <scope>NUCLEOTIDE SEQUENCE [LARGE SCALE GENOMIC DNA]</scope>
    <source>
        <strain evidence="3">DSM 13965</strain>
    </source>
</reference>
<dbReference type="OrthoDB" id="1683450at2"/>
<proteinExistence type="predicted"/>
<reference evidence="3" key="1">
    <citation type="submission" date="2010-10" db="EMBL/GenBank/DDBJ databases">
        <authorList>
            <consortium name="US DOE Joint Genome Institute (JGI-PGF)"/>
            <person name="Lucas S."/>
            <person name="Copeland A."/>
            <person name="Lapidus A."/>
            <person name="Bruce D."/>
            <person name="Goodwin L."/>
            <person name="Pitluck S."/>
            <person name="Kyrpides N."/>
            <person name="Mavromatis K."/>
            <person name="Detter J.C."/>
            <person name="Han C."/>
            <person name="Land M."/>
            <person name="Hauser L."/>
            <person name="Markowitz V."/>
            <person name="Cheng J.-F."/>
            <person name="Hugenholtz P."/>
            <person name="Woyke T."/>
            <person name="Wu D."/>
            <person name="Pukall R."/>
            <person name="Wahrenburg C."/>
            <person name="Brambilla E."/>
            <person name="Klenk H.-P."/>
            <person name="Eisen J.A."/>
        </authorList>
    </citation>
    <scope>NUCLEOTIDE SEQUENCE [LARGE SCALE GENOMIC DNA]</scope>
    <source>
        <strain evidence="3">DSM 13965</strain>
    </source>
</reference>
<evidence type="ECO:0000256" key="2">
    <source>
        <dbReference type="SAM" id="Phobius"/>
    </source>
</evidence>
<dbReference type="Proteomes" id="UP000005710">
    <property type="component" value="Unassembled WGS sequence"/>
</dbReference>